<dbReference type="InterPro" id="IPR038461">
    <property type="entry name" value="Schlafen_AlbA_2_dom_sf"/>
</dbReference>
<sequence>MTTCEEIKKLREKDEFENLTYELKSSKILKENNWKDKIAKEIVSFANKNGGKIIIGLQNDGTFDGEKDYDIDKLKGDIDNIIQGKISPIMNYNFEFLKCEGGDLSIITVEKKKDIPYAYIVKREGVEIKSRIYYIRTPHGRRLVTDSQLEYLFSEKKGIKIQSPKETKPDIKLIKEYLDMIKTLQFTPKNLIPILNRIHNQFVKISHKEDFTDNELDTFINYVEIVNNEILNKNNDIKKIILGTIRLFVLKPKFLEIIKSENYHNFKKLYESGYNNNEITLILYTCGYFKRISTEIYKAIDQKDTDLLDIYINLLVSTKIEENKYNIIKNLRIKIENLRFDIDVNLINKIESTISCLESYQ</sequence>
<gene>
    <name evidence="2" type="ORF">LCGC14_0957330</name>
</gene>
<evidence type="ECO:0000313" key="2">
    <source>
        <dbReference type="EMBL" id="KKN18290.1"/>
    </source>
</evidence>
<protein>
    <recommendedName>
        <fullName evidence="1">Schlafen AlbA-2 domain-containing protein</fullName>
    </recommendedName>
</protein>
<comment type="caution">
    <text evidence="2">The sequence shown here is derived from an EMBL/GenBank/DDBJ whole genome shotgun (WGS) entry which is preliminary data.</text>
</comment>
<dbReference type="Pfam" id="PF04326">
    <property type="entry name" value="SLFN_AlbA_2"/>
    <property type="match status" value="1"/>
</dbReference>
<accession>A0A0F9NFK5</accession>
<dbReference type="EMBL" id="LAZR01003442">
    <property type="protein sequence ID" value="KKN18290.1"/>
    <property type="molecule type" value="Genomic_DNA"/>
</dbReference>
<evidence type="ECO:0000259" key="1">
    <source>
        <dbReference type="Pfam" id="PF04326"/>
    </source>
</evidence>
<dbReference type="PANTHER" id="PTHR30595">
    <property type="entry name" value="GLPR-RELATED TRANSCRIPTIONAL REPRESSOR"/>
    <property type="match status" value="1"/>
</dbReference>
<dbReference type="InterPro" id="IPR007421">
    <property type="entry name" value="Schlafen_AlbA_2_dom"/>
</dbReference>
<dbReference type="Gene3D" id="3.30.950.30">
    <property type="entry name" value="Schlafen, AAA domain"/>
    <property type="match status" value="1"/>
</dbReference>
<organism evidence="2">
    <name type="scientific">marine sediment metagenome</name>
    <dbReference type="NCBI Taxonomy" id="412755"/>
    <lineage>
        <taxon>unclassified sequences</taxon>
        <taxon>metagenomes</taxon>
        <taxon>ecological metagenomes</taxon>
    </lineage>
</organism>
<name>A0A0F9NFK5_9ZZZZ</name>
<proteinExistence type="predicted"/>
<feature type="domain" description="Schlafen AlbA-2" evidence="1">
    <location>
        <begin position="17"/>
        <end position="137"/>
    </location>
</feature>
<reference evidence="2" key="1">
    <citation type="journal article" date="2015" name="Nature">
        <title>Complex archaea that bridge the gap between prokaryotes and eukaryotes.</title>
        <authorList>
            <person name="Spang A."/>
            <person name="Saw J.H."/>
            <person name="Jorgensen S.L."/>
            <person name="Zaremba-Niedzwiedzka K."/>
            <person name="Martijn J."/>
            <person name="Lind A.E."/>
            <person name="van Eijk R."/>
            <person name="Schleper C."/>
            <person name="Guy L."/>
            <person name="Ettema T.J."/>
        </authorList>
    </citation>
    <scope>NUCLEOTIDE SEQUENCE</scope>
</reference>
<dbReference type="AlphaFoldDB" id="A0A0F9NFK5"/>
<dbReference type="PANTHER" id="PTHR30595:SF6">
    <property type="entry name" value="SCHLAFEN ALBA-2 DOMAIN-CONTAINING PROTEIN"/>
    <property type="match status" value="1"/>
</dbReference>